<dbReference type="EMBL" id="JPQZ01000003">
    <property type="protein sequence ID" value="KKO76448.1"/>
    <property type="molecule type" value="Genomic_DNA"/>
</dbReference>
<keyword evidence="9" id="KW-0472">Membrane</keyword>
<dbReference type="GeneID" id="36319955"/>
<keyword evidence="11" id="KW-1185">Reference proteome</keyword>
<dbReference type="Gene3D" id="2.40.160.10">
    <property type="entry name" value="Porin"/>
    <property type="match status" value="1"/>
</dbReference>
<dbReference type="InterPro" id="IPR023614">
    <property type="entry name" value="Porin_dom_sf"/>
</dbReference>
<protein>
    <submittedName>
        <fullName evidence="10">Translocase of outer mitochondrial membrane 40-like protein</fullName>
    </submittedName>
</protein>
<comment type="similarity">
    <text evidence="2">Belongs to the Tom40 family.</text>
</comment>
<reference evidence="10 11" key="1">
    <citation type="journal article" date="2015" name="Environ. Microbiol.">
        <title>Genome analyses suggest the presence of polyploidy and recent human-driven expansions in eight global populations of the honeybee pathogen Nosema ceranae.</title>
        <authorList>
            <person name="Pelin A."/>
            <person name="Selman M."/>
            <person name="Aris-Brosou S."/>
            <person name="Farinelli L."/>
            <person name="Corradi N."/>
        </authorList>
    </citation>
    <scope>NUCLEOTIDE SEQUENCE [LARGE SCALE GENOMIC DNA]</scope>
    <source>
        <strain evidence="10 11">PA08 1199</strain>
    </source>
</reference>
<dbReference type="OrthoDB" id="19656at2759"/>
<evidence type="ECO:0000256" key="3">
    <source>
        <dbReference type="ARBA" id="ARBA00022448"/>
    </source>
</evidence>
<evidence type="ECO:0000256" key="5">
    <source>
        <dbReference type="ARBA" id="ARBA00022692"/>
    </source>
</evidence>
<sequence length="281" mass="31747">MKSFYKKIKSYLFKSAINTSFDTFNLENVSITSLNTYTGVKTEISKTVSPHFQISHVSSMGADFDIKQTYATFCFNNLLLQTSIDQDKIFRIRGTHMFKNLLTKFHTVIGRSKDIFTQIEVDIKNKYNNMCIKMIQPAIKGASCIYVGNYMQQLGVISLGGEIIKADEYIGLSFVGRYEGIGSISTISLQQFNTLSIDYYKTLSSICDVGIKISTDREKSVNYGLGVKLHSKKGEIIGCVDNNHILSIIYNDKLSEGLTLNLSCRFGKKVFDYGYGFIYEF</sequence>
<evidence type="ECO:0000256" key="2">
    <source>
        <dbReference type="ARBA" id="ARBA00010510"/>
    </source>
</evidence>
<evidence type="ECO:0000256" key="8">
    <source>
        <dbReference type="ARBA" id="ARBA00023128"/>
    </source>
</evidence>
<dbReference type="GO" id="GO:0030150">
    <property type="term" value="P:protein import into mitochondrial matrix"/>
    <property type="evidence" value="ECO:0007669"/>
    <property type="project" value="InterPro"/>
</dbReference>
<keyword evidence="4" id="KW-1134">Transmembrane beta strand</keyword>
<evidence type="ECO:0000256" key="9">
    <source>
        <dbReference type="ARBA" id="ARBA00023136"/>
    </source>
</evidence>
<proteinExistence type="inferred from homology"/>
<dbReference type="RefSeq" id="XP_024332190.1">
    <property type="nucleotide sequence ID" value="XM_024475024.1"/>
</dbReference>
<evidence type="ECO:0000313" key="11">
    <source>
        <dbReference type="Proteomes" id="UP000034350"/>
    </source>
</evidence>
<evidence type="ECO:0000256" key="6">
    <source>
        <dbReference type="ARBA" id="ARBA00022787"/>
    </source>
</evidence>
<evidence type="ECO:0000313" key="10">
    <source>
        <dbReference type="EMBL" id="KKO76448.1"/>
    </source>
</evidence>
<dbReference type="InterPro" id="IPR037930">
    <property type="entry name" value="Tom40"/>
</dbReference>
<dbReference type="PANTHER" id="PTHR10802">
    <property type="entry name" value="MITOCHONDRIAL IMPORT RECEPTOR SUBUNIT TOM40"/>
    <property type="match status" value="1"/>
</dbReference>
<keyword evidence="5" id="KW-0812">Transmembrane</keyword>
<dbReference type="GO" id="GO:0008320">
    <property type="term" value="F:protein transmembrane transporter activity"/>
    <property type="evidence" value="ECO:0007669"/>
    <property type="project" value="InterPro"/>
</dbReference>
<dbReference type="VEuPathDB" id="MicrosporidiaDB:NCER_100882"/>
<keyword evidence="3" id="KW-0813">Transport</keyword>
<keyword evidence="7" id="KW-0653">Protein transport</keyword>
<dbReference type="VEuPathDB" id="MicrosporidiaDB:AAJ76_3000104153"/>
<accession>A0A0F9WUM2</accession>
<dbReference type="InterPro" id="IPR027246">
    <property type="entry name" value="Porin_Euk/Tom40"/>
</dbReference>
<evidence type="ECO:0000256" key="1">
    <source>
        <dbReference type="ARBA" id="ARBA00004374"/>
    </source>
</evidence>
<dbReference type="AlphaFoldDB" id="A0A0F9WUM2"/>
<gene>
    <name evidence="10" type="ORF">AAJ76_3000104153</name>
</gene>
<dbReference type="OMA" id="FRIRGTH"/>
<keyword evidence="6" id="KW-1000">Mitochondrion outer membrane</keyword>
<name>A0A0F9WUM2_9MICR</name>
<evidence type="ECO:0000256" key="7">
    <source>
        <dbReference type="ARBA" id="ARBA00022927"/>
    </source>
</evidence>
<organism evidence="10 11">
    <name type="scientific">Vairimorpha ceranae</name>
    <dbReference type="NCBI Taxonomy" id="40302"/>
    <lineage>
        <taxon>Eukaryota</taxon>
        <taxon>Fungi</taxon>
        <taxon>Fungi incertae sedis</taxon>
        <taxon>Microsporidia</taxon>
        <taxon>Nosematidae</taxon>
        <taxon>Vairimorpha</taxon>
    </lineage>
</organism>
<evidence type="ECO:0000256" key="4">
    <source>
        <dbReference type="ARBA" id="ARBA00022452"/>
    </source>
</evidence>
<dbReference type="VEuPathDB" id="MicrosporidiaDB:G9O61_00g015940"/>
<comment type="subcellular location">
    <subcellularLocation>
        <location evidence="1">Mitochondrion outer membrane</location>
        <topology evidence="1">Multi-pass membrane protein</topology>
    </subcellularLocation>
</comment>
<dbReference type="Proteomes" id="UP000034350">
    <property type="component" value="Unassembled WGS sequence"/>
</dbReference>
<keyword evidence="8" id="KW-0496">Mitochondrion</keyword>
<comment type="caution">
    <text evidence="10">The sequence shown here is derived from an EMBL/GenBank/DDBJ whole genome shotgun (WGS) entry which is preliminary data.</text>
</comment>
<dbReference type="GO" id="GO:0005741">
    <property type="term" value="C:mitochondrial outer membrane"/>
    <property type="evidence" value="ECO:0007669"/>
    <property type="project" value="UniProtKB-SubCell"/>
</dbReference>
<dbReference type="Pfam" id="PF01459">
    <property type="entry name" value="Porin_3"/>
    <property type="match status" value="1"/>
</dbReference>